<proteinExistence type="predicted"/>
<accession>A0AAV2QXX4</accession>
<evidence type="ECO:0000256" key="1">
    <source>
        <dbReference type="SAM" id="Phobius"/>
    </source>
</evidence>
<keyword evidence="3" id="KW-1185">Reference proteome</keyword>
<dbReference type="EMBL" id="CAXKWB010011975">
    <property type="protein sequence ID" value="CAL4102908.1"/>
    <property type="molecule type" value="Genomic_DNA"/>
</dbReference>
<evidence type="ECO:0000313" key="3">
    <source>
        <dbReference type="Proteomes" id="UP001497623"/>
    </source>
</evidence>
<comment type="caution">
    <text evidence="2">The sequence shown here is derived from an EMBL/GenBank/DDBJ whole genome shotgun (WGS) entry which is preliminary data.</text>
</comment>
<keyword evidence="1" id="KW-1133">Transmembrane helix</keyword>
<keyword evidence="1" id="KW-0812">Transmembrane</keyword>
<evidence type="ECO:0000313" key="2">
    <source>
        <dbReference type="EMBL" id="CAL4102908.1"/>
    </source>
</evidence>
<organism evidence="2 3">
    <name type="scientific">Meganyctiphanes norvegica</name>
    <name type="common">Northern krill</name>
    <name type="synonym">Thysanopoda norvegica</name>
    <dbReference type="NCBI Taxonomy" id="48144"/>
    <lineage>
        <taxon>Eukaryota</taxon>
        <taxon>Metazoa</taxon>
        <taxon>Ecdysozoa</taxon>
        <taxon>Arthropoda</taxon>
        <taxon>Crustacea</taxon>
        <taxon>Multicrustacea</taxon>
        <taxon>Malacostraca</taxon>
        <taxon>Eumalacostraca</taxon>
        <taxon>Eucarida</taxon>
        <taxon>Euphausiacea</taxon>
        <taxon>Euphausiidae</taxon>
        <taxon>Meganyctiphanes</taxon>
    </lineage>
</organism>
<sequence>MVVSTLQRQEHFFFLFCFFFFILRISCRAFGHYGRDFWIAKDFLGQGSRILNTGNASSSSGTVLIKHPRLVTDIPGFRRGVAYSPSKPWKEISLRGKSTEKVDDGDIQGNLGDPDPWNQSILNVRGACTEMNDDVGETESDNHVLAAL</sequence>
<keyword evidence="1" id="KW-0472">Membrane</keyword>
<name>A0AAV2QXX4_MEGNR</name>
<protein>
    <submittedName>
        <fullName evidence="2">Uncharacterized protein</fullName>
    </submittedName>
</protein>
<dbReference type="Proteomes" id="UP001497623">
    <property type="component" value="Unassembled WGS sequence"/>
</dbReference>
<reference evidence="2 3" key="1">
    <citation type="submission" date="2024-05" db="EMBL/GenBank/DDBJ databases">
        <authorList>
            <person name="Wallberg A."/>
        </authorList>
    </citation>
    <scope>NUCLEOTIDE SEQUENCE [LARGE SCALE GENOMIC DNA]</scope>
</reference>
<dbReference type="AlphaFoldDB" id="A0AAV2QXX4"/>
<gene>
    <name evidence="2" type="ORF">MNOR_LOCUS17429</name>
</gene>
<feature type="transmembrane region" description="Helical" evidence="1">
    <location>
        <begin position="12"/>
        <end position="31"/>
    </location>
</feature>